<feature type="transmembrane region" description="Helical" evidence="1">
    <location>
        <begin position="6"/>
        <end position="39"/>
    </location>
</feature>
<keyword evidence="1" id="KW-1133">Transmembrane helix</keyword>
<proteinExistence type="predicted"/>
<evidence type="ECO:0000313" key="2">
    <source>
        <dbReference type="EMBL" id="GAA2530018.1"/>
    </source>
</evidence>
<name>A0ABN3NPQ2_9ACTN</name>
<reference evidence="2 3" key="1">
    <citation type="journal article" date="2019" name="Int. J. Syst. Evol. Microbiol.">
        <title>The Global Catalogue of Microorganisms (GCM) 10K type strain sequencing project: providing services to taxonomists for standard genome sequencing and annotation.</title>
        <authorList>
            <consortium name="The Broad Institute Genomics Platform"/>
            <consortium name="The Broad Institute Genome Sequencing Center for Infectious Disease"/>
            <person name="Wu L."/>
            <person name="Ma J."/>
        </authorList>
    </citation>
    <scope>NUCLEOTIDE SEQUENCE [LARGE SCALE GENOMIC DNA]</scope>
    <source>
        <strain evidence="2 3">JCM 3367</strain>
    </source>
</reference>
<keyword evidence="1" id="KW-0812">Transmembrane</keyword>
<dbReference type="RefSeq" id="WP_344173867.1">
    <property type="nucleotide sequence ID" value="NZ_BAAARY010000019.1"/>
</dbReference>
<accession>A0ABN3NPQ2</accession>
<sequence>MSTQQFAFLVGFLSAALWAVAGLAATFAALLLGAAGWFVAALVTGRLSVPDLVERFHFLSPHGR</sequence>
<keyword evidence="1" id="KW-0472">Membrane</keyword>
<protein>
    <submittedName>
        <fullName evidence="2">Uncharacterized protein</fullName>
    </submittedName>
</protein>
<gene>
    <name evidence="2" type="ORF">GCM10010201_31740</name>
</gene>
<evidence type="ECO:0000256" key="1">
    <source>
        <dbReference type="SAM" id="Phobius"/>
    </source>
</evidence>
<dbReference type="EMBL" id="BAAARY010000019">
    <property type="protein sequence ID" value="GAA2530018.1"/>
    <property type="molecule type" value="Genomic_DNA"/>
</dbReference>
<dbReference type="Proteomes" id="UP001499978">
    <property type="component" value="Unassembled WGS sequence"/>
</dbReference>
<keyword evidence="3" id="KW-1185">Reference proteome</keyword>
<organism evidence="2 3">
    <name type="scientific">Pilimelia columellifera subsp. columellifera</name>
    <dbReference type="NCBI Taxonomy" id="706583"/>
    <lineage>
        <taxon>Bacteria</taxon>
        <taxon>Bacillati</taxon>
        <taxon>Actinomycetota</taxon>
        <taxon>Actinomycetes</taxon>
        <taxon>Micromonosporales</taxon>
        <taxon>Micromonosporaceae</taxon>
        <taxon>Pilimelia</taxon>
    </lineage>
</organism>
<evidence type="ECO:0000313" key="3">
    <source>
        <dbReference type="Proteomes" id="UP001499978"/>
    </source>
</evidence>
<comment type="caution">
    <text evidence="2">The sequence shown here is derived from an EMBL/GenBank/DDBJ whole genome shotgun (WGS) entry which is preliminary data.</text>
</comment>